<accession>A0ABT1L533</accession>
<evidence type="ECO:0000313" key="1">
    <source>
        <dbReference type="EMBL" id="MCP8352204.1"/>
    </source>
</evidence>
<organism evidence="1 2">
    <name type="scientific">Candidatus Synchoanobacter obligatus</name>
    <dbReference type="NCBI Taxonomy" id="2919597"/>
    <lineage>
        <taxon>Bacteria</taxon>
        <taxon>Pseudomonadati</taxon>
        <taxon>Pseudomonadota</taxon>
        <taxon>Gammaproteobacteria</taxon>
        <taxon>Candidatus Comchoanobacterales</taxon>
        <taxon>Candidatus Comchoanobacteraceae</taxon>
        <taxon>Candidatus Synchoanobacter</taxon>
    </lineage>
</organism>
<dbReference type="Gene3D" id="3.30.230.10">
    <property type="match status" value="1"/>
</dbReference>
<proteinExistence type="predicted"/>
<dbReference type="SUPFAM" id="SSF54211">
    <property type="entry name" value="Ribosomal protein S5 domain 2-like"/>
    <property type="match status" value="1"/>
</dbReference>
<reference evidence="1 2" key="1">
    <citation type="journal article" date="2022" name="Nat. Microbiol.">
        <title>The microbiome of a bacterivorous marine choanoflagellate contains a resource-demanding obligate bacterial associate.</title>
        <authorList>
            <person name="Needham D.M."/>
            <person name="Poirier C."/>
            <person name="Bachy C."/>
            <person name="George E.E."/>
            <person name="Wilken S."/>
            <person name="Yung C.C.M."/>
            <person name="Limardo A.J."/>
            <person name="Morando M."/>
            <person name="Sudek L."/>
            <person name="Malmstrom R.R."/>
            <person name="Keeling P.J."/>
            <person name="Santoro A.E."/>
            <person name="Worden A.Z."/>
        </authorList>
    </citation>
    <scope>NUCLEOTIDE SEQUENCE [LARGE SCALE GENOMIC DNA]</scope>
    <source>
        <strain evidence="1 2">Comchoano-2</strain>
    </source>
</reference>
<dbReference type="Proteomes" id="UP001320768">
    <property type="component" value="Unassembled WGS sequence"/>
</dbReference>
<name>A0ABT1L533_9GAMM</name>
<dbReference type="EMBL" id="JAKUDN010000002">
    <property type="protein sequence ID" value="MCP8352204.1"/>
    <property type="molecule type" value="Genomic_DNA"/>
</dbReference>
<dbReference type="InterPro" id="IPR014721">
    <property type="entry name" value="Ribsml_uS5_D2-typ_fold_subgr"/>
</dbReference>
<comment type="caution">
    <text evidence="1">The sequence shown here is derived from an EMBL/GenBank/DDBJ whole genome shotgun (WGS) entry which is preliminary data.</text>
</comment>
<keyword evidence="2" id="KW-1185">Reference proteome</keyword>
<protein>
    <submittedName>
        <fullName evidence="1">Ribonuclease P protein component</fullName>
    </submittedName>
</protein>
<dbReference type="RefSeq" id="WP_258569312.1">
    <property type="nucleotide sequence ID" value="NZ_JAKUDN010000002.1"/>
</dbReference>
<evidence type="ECO:0000313" key="2">
    <source>
        <dbReference type="Proteomes" id="UP001320768"/>
    </source>
</evidence>
<gene>
    <name evidence="1" type="ORF">MKS91_02745</name>
</gene>
<sequence length="98" mass="11159">MYAKGQPSCTQVLKKIKQHPLEIVHYNAPHNCGVCIIPKRTVPSAVVRNRLRRQITSALHVEFKKEQYGGVRVRIVSAPRDNISVFHIVSECLENLRS</sequence>
<dbReference type="InterPro" id="IPR020568">
    <property type="entry name" value="Ribosomal_Su5_D2-typ_SF"/>
</dbReference>